<evidence type="ECO:0000313" key="2">
    <source>
        <dbReference type="Proteomes" id="UP000430692"/>
    </source>
</evidence>
<dbReference type="AlphaFoldDB" id="A0A6I4VWS2"/>
<organism evidence="1 2">
    <name type="scientific">Shimazuella alba</name>
    <dbReference type="NCBI Taxonomy" id="2690964"/>
    <lineage>
        <taxon>Bacteria</taxon>
        <taxon>Bacillati</taxon>
        <taxon>Bacillota</taxon>
        <taxon>Bacilli</taxon>
        <taxon>Bacillales</taxon>
        <taxon>Thermoactinomycetaceae</taxon>
        <taxon>Shimazuella</taxon>
    </lineage>
</organism>
<sequence>MPTIKDIQLYVSEDRDQNWIFNSQTRCITFLYTRLLPKLKTKDDKGIQIYCLENLKKVKLIDTYEHIIFNYFSVFVEVDIEAFLAVTSESEKKEQALEIVHEGMKLAANEFNWDVSLLNEIYEKIKQLNYKNVYPLMKKVSPNKKYVCSILCHHEISSIDVYMEIKRRNGKVINQEKIFSVENTDEQFLFSDYRSLEWRLNHKVEFADNRRRNVYYLTFLEKGEQGKLLWKIQKN</sequence>
<dbReference type="Proteomes" id="UP000430692">
    <property type="component" value="Unassembled WGS sequence"/>
</dbReference>
<evidence type="ECO:0000313" key="1">
    <source>
        <dbReference type="EMBL" id="MXQ54296.1"/>
    </source>
</evidence>
<keyword evidence="2" id="KW-1185">Reference proteome</keyword>
<accession>A0A6I4VWS2</accession>
<gene>
    <name evidence="1" type="ORF">GSM42_11345</name>
</gene>
<reference evidence="1 2" key="1">
    <citation type="submission" date="2019-12" db="EMBL/GenBank/DDBJ databases">
        <title>Whole-genome analyses of novel actinobacteria.</title>
        <authorList>
            <person name="Sahin N."/>
            <person name="Saygin H."/>
        </authorList>
    </citation>
    <scope>NUCLEOTIDE SEQUENCE [LARGE SCALE GENOMIC DNA]</scope>
    <source>
        <strain evidence="1 2">KC615</strain>
    </source>
</reference>
<dbReference type="RefSeq" id="WP_160801658.1">
    <property type="nucleotide sequence ID" value="NZ_WUUL01000007.1"/>
</dbReference>
<proteinExistence type="predicted"/>
<comment type="caution">
    <text evidence="1">The sequence shown here is derived from an EMBL/GenBank/DDBJ whole genome shotgun (WGS) entry which is preliminary data.</text>
</comment>
<dbReference type="EMBL" id="WUUL01000007">
    <property type="protein sequence ID" value="MXQ54296.1"/>
    <property type="molecule type" value="Genomic_DNA"/>
</dbReference>
<name>A0A6I4VWS2_9BACL</name>
<protein>
    <submittedName>
        <fullName evidence="1">Uncharacterized protein</fullName>
    </submittedName>
</protein>